<name>A0A2C6KFL3_9APIC</name>
<comment type="caution">
    <text evidence="1">The sequence shown here is derived from an EMBL/GenBank/DDBJ whole genome shotgun (WGS) entry which is preliminary data.</text>
</comment>
<protein>
    <submittedName>
        <fullName evidence="1">N-terminal region</fullName>
    </submittedName>
</protein>
<dbReference type="Proteomes" id="UP000221165">
    <property type="component" value="Unassembled WGS sequence"/>
</dbReference>
<dbReference type="VEuPathDB" id="ToxoDB:CSUI_011061"/>
<evidence type="ECO:0000313" key="2">
    <source>
        <dbReference type="Proteomes" id="UP000221165"/>
    </source>
</evidence>
<evidence type="ECO:0000313" key="1">
    <source>
        <dbReference type="EMBL" id="PHJ15126.1"/>
    </source>
</evidence>
<proteinExistence type="predicted"/>
<accession>A0A2C6KFL3</accession>
<dbReference type="RefSeq" id="XP_067916860.1">
    <property type="nucleotide sequence ID" value="XM_068071162.1"/>
</dbReference>
<sequence>MHASHSMRTSPTTTTTSTTDWQCLDNVWYRKVDIYTDMKWSEERAFRFEFYVIAAA</sequence>
<feature type="non-terminal residue" evidence="1">
    <location>
        <position position="56"/>
    </location>
</feature>
<dbReference type="AlphaFoldDB" id="A0A2C6KFL3"/>
<organism evidence="1 2">
    <name type="scientific">Cystoisospora suis</name>
    <dbReference type="NCBI Taxonomy" id="483139"/>
    <lineage>
        <taxon>Eukaryota</taxon>
        <taxon>Sar</taxon>
        <taxon>Alveolata</taxon>
        <taxon>Apicomplexa</taxon>
        <taxon>Conoidasida</taxon>
        <taxon>Coccidia</taxon>
        <taxon>Eucoccidiorida</taxon>
        <taxon>Eimeriorina</taxon>
        <taxon>Sarcocystidae</taxon>
        <taxon>Cystoisospora</taxon>
    </lineage>
</organism>
<dbReference type="EMBL" id="MIGC01009465">
    <property type="protein sequence ID" value="PHJ15126.1"/>
    <property type="molecule type" value="Genomic_DNA"/>
</dbReference>
<gene>
    <name evidence="1" type="ORF">CSUI_011061</name>
</gene>
<keyword evidence="2" id="KW-1185">Reference proteome</keyword>
<dbReference type="GeneID" id="94434373"/>
<reference evidence="1 2" key="1">
    <citation type="journal article" date="2017" name="Int. J. Parasitol.">
        <title>The genome of the protozoan parasite Cystoisospora suis and a reverse vaccinology approach to identify vaccine candidates.</title>
        <authorList>
            <person name="Palmieri N."/>
            <person name="Shrestha A."/>
            <person name="Ruttkowski B."/>
            <person name="Beck T."/>
            <person name="Vogl C."/>
            <person name="Tomley F."/>
            <person name="Blake D.P."/>
            <person name="Joachim A."/>
        </authorList>
    </citation>
    <scope>NUCLEOTIDE SEQUENCE [LARGE SCALE GENOMIC DNA]</scope>
    <source>
        <strain evidence="1 2">Wien I</strain>
    </source>
</reference>